<organism evidence="2 3">
    <name type="scientific">Paenibacillus solanacearum</name>
    <dbReference type="NCBI Taxonomy" id="2048548"/>
    <lineage>
        <taxon>Bacteria</taxon>
        <taxon>Bacillati</taxon>
        <taxon>Bacillota</taxon>
        <taxon>Bacilli</taxon>
        <taxon>Bacillales</taxon>
        <taxon>Paenibacillaceae</taxon>
        <taxon>Paenibacillus</taxon>
    </lineage>
</organism>
<evidence type="ECO:0000256" key="1">
    <source>
        <dbReference type="SAM" id="Phobius"/>
    </source>
</evidence>
<keyword evidence="1" id="KW-0472">Membrane</keyword>
<evidence type="ECO:0000313" key="3">
    <source>
        <dbReference type="Proteomes" id="UP000693672"/>
    </source>
</evidence>
<feature type="transmembrane region" description="Helical" evidence="1">
    <location>
        <begin position="12"/>
        <end position="31"/>
    </location>
</feature>
<comment type="caution">
    <text evidence="2">The sequence shown here is derived from an EMBL/GenBank/DDBJ whole genome shotgun (WGS) entry which is preliminary data.</text>
</comment>
<gene>
    <name evidence="2" type="ORF">PAESOLCIP111_01840</name>
</gene>
<dbReference type="Proteomes" id="UP000693672">
    <property type="component" value="Unassembled WGS sequence"/>
</dbReference>
<keyword evidence="1" id="KW-0812">Transmembrane</keyword>
<accession>A0A916K0P8</accession>
<evidence type="ECO:0000313" key="2">
    <source>
        <dbReference type="EMBL" id="CAG7615902.1"/>
    </source>
</evidence>
<name>A0A916K0P8_9BACL</name>
<dbReference type="RefSeq" id="WP_218091636.1">
    <property type="nucleotide sequence ID" value="NZ_CAJVAS010000006.1"/>
</dbReference>
<dbReference type="AlphaFoldDB" id="A0A916K0P8"/>
<dbReference type="EMBL" id="CAJVAS010000006">
    <property type="protein sequence ID" value="CAG7615902.1"/>
    <property type="molecule type" value="Genomic_DNA"/>
</dbReference>
<reference evidence="2" key="1">
    <citation type="submission" date="2021-06" db="EMBL/GenBank/DDBJ databases">
        <authorList>
            <person name="Criscuolo A."/>
        </authorList>
    </citation>
    <scope>NUCLEOTIDE SEQUENCE</scope>
    <source>
        <strain evidence="2">CIP111600</strain>
    </source>
</reference>
<protein>
    <submittedName>
        <fullName evidence="2">Uncharacterized protein</fullName>
    </submittedName>
</protein>
<feature type="transmembrane region" description="Helical" evidence="1">
    <location>
        <begin position="76"/>
        <end position="92"/>
    </location>
</feature>
<proteinExistence type="predicted"/>
<keyword evidence="1" id="KW-1133">Transmembrane helix</keyword>
<keyword evidence="3" id="KW-1185">Reference proteome</keyword>
<sequence>MHSASHHRRHWVVLVWITIIFFLFPLTPPISQHFSFEESALGQAADTPAFMHAEPVPAKVSVYVQKPAPQQHEYDIKQYYLSIFVVFIYFLHSKAREMLKRRMLAPLKFTSVYVVS</sequence>